<sequence>MLVRAPRTLRGRVGVLRALHARAAYVARESVRTAYGVREPADTGSNMQLDPRGIDYALFELPSEEYNTPVSTMHVGVSSSEGALAPPAALLQRLLRGREFGDAMRALAQLESLDTPLGTPIVEYAHAARHCAAHNDTDAALRWLALVPHAAELGRGAAHDGRWHVDQTMHWLTSSDVAVVQRACILAASKGYISALTTGVTHLYRTGAWREEGAAALWSRIVARAPYVPVDANAGDRQLERLYNRAVRAMVHGGALREARAWTHTHTSTSTAPYALDAATEALLHGTHAVPSAARAPRNYRATISPAPMQHAVDTRVLEALHAGDLAHARFVLLHAFAAPSVDVLATFLAHAGRHTTIEVPRDARRGRAGGAVATGRFLRPVRTAIERHDRTLYDTALVRARQKERDWHGTLRVFQRRFQPVPGLDAALLHAAEQIPPVTPLASSHAATSHANSDARRTDARGRRVRHLASPYVVACVLHALVGLCAGDAALLRRLYAHCIRRLPPRHLTVRVFEALIPAWSAAAPHQFVQAPGGALWTMLRDLQHAHIEMRALTWTLLLQALVRDGTHESWALVCALLEHMSAGTVQHGAHEATAVVHGVPVPRATPAMFAGVLQTLHIAPGVRAERARQVRNVLHASPDAELVAAAEAHAPLQTQLSILASTER</sequence>
<organism evidence="2 3">
    <name type="scientific">Malassezia brasiliensis</name>
    <dbReference type="NCBI Taxonomy" id="1821822"/>
    <lineage>
        <taxon>Eukaryota</taxon>
        <taxon>Fungi</taxon>
        <taxon>Dikarya</taxon>
        <taxon>Basidiomycota</taxon>
        <taxon>Ustilaginomycotina</taxon>
        <taxon>Malasseziomycetes</taxon>
        <taxon>Malasseziales</taxon>
        <taxon>Malasseziaceae</taxon>
        <taxon>Malassezia</taxon>
    </lineage>
</organism>
<dbReference type="EMBL" id="CP119951">
    <property type="protein sequence ID" value="WFC93872.1"/>
    <property type="molecule type" value="Genomic_DNA"/>
</dbReference>
<evidence type="ECO:0000313" key="2">
    <source>
        <dbReference type="EMBL" id="WFC93872.1"/>
    </source>
</evidence>
<evidence type="ECO:0000313" key="3">
    <source>
        <dbReference type="Proteomes" id="UP001216638"/>
    </source>
</evidence>
<keyword evidence="3" id="KW-1185">Reference proteome</keyword>
<evidence type="ECO:0000256" key="1">
    <source>
        <dbReference type="SAM" id="MobiDB-lite"/>
    </source>
</evidence>
<dbReference type="AlphaFoldDB" id="A0AAF0IME0"/>
<proteinExistence type="predicted"/>
<dbReference type="Proteomes" id="UP001216638">
    <property type="component" value="Chromosome 1"/>
</dbReference>
<name>A0AAF0IME0_9BASI</name>
<protein>
    <submittedName>
        <fullName evidence="2">Uncharacterized protein</fullName>
    </submittedName>
</protein>
<accession>A0AAF0IME0</accession>
<feature type="region of interest" description="Disordered" evidence="1">
    <location>
        <begin position="441"/>
        <end position="462"/>
    </location>
</feature>
<feature type="compositionally biased region" description="Low complexity" evidence="1">
    <location>
        <begin position="443"/>
        <end position="453"/>
    </location>
</feature>
<gene>
    <name evidence="2" type="ORF">MBRA1_000497</name>
</gene>
<reference evidence="2" key="1">
    <citation type="submission" date="2023-03" db="EMBL/GenBank/DDBJ databases">
        <title>Mating type loci evolution in Malassezia.</title>
        <authorList>
            <person name="Coelho M.A."/>
        </authorList>
    </citation>
    <scope>NUCLEOTIDE SEQUENCE</scope>
    <source>
        <strain evidence="2">CBS 14135</strain>
    </source>
</reference>